<evidence type="ECO:0000256" key="4">
    <source>
        <dbReference type="ARBA" id="ARBA00023143"/>
    </source>
</evidence>
<comment type="subunit">
    <text evidence="6">The basal body constitutes a major portion of the flagellar organelle and consists of a number of rings mounted on a central rod.</text>
</comment>
<evidence type="ECO:0000313" key="9">
    <source>
        <dbReference type="EMBL" id="SOD89075.1"/>
    </source>
</evidence>
<dbReference type="AlphaFoldDB" id="A0A286G0N2"/>
<dbReference type="GO" id="GO:0030694">
    <property type="term" value="C:bacterial-type flagellum basal body, rod"/>
    <property type="evidence" value="ECO:0007669"/>
    <property type="project" value="InterPro"/>
</dbReference>
<evidence type="ECO:0000256" key="3">
    <source>
        <dbReference type="ARBA" id="ARBA00014376"/>
    </source>
</evidence>
<proteinExistence type="inferred from homology"/>
<dbReference type="EMBL" id="OCNJ01000001">
    <property type="protein sequence ID" value="SOD89075.1"/>
    <property type="molecule type" value="Genomic_DNA"/>
</dbReference>
<feature type="region of interest" description="Disordered" evidence="7">
    <location>
        <begin position="63"/>
        <end position="88"/>
    </location>
</feature>
<dbReference type="OrthoDB" id="9788334at2"/>
<dbReference type="Proteomes" id="UP000219621">
    <property type="component" value="Unassembled WGS sequence"/>
</dbReference>
<comment type="subcellular location">
    <subcellularLocation>
        <location evidence="1 6">Bacterial flagellum basal body</location>
    </subcellularLocation>
</comment>
<dbReference type="PIRSF" id="PIRSF002889">
    <property type="entry name" value="Rod_FlgB"/>
    <property type="match status" value="1"/>
</dbReference>
<keyword evidence="9" id="KW-0282">Flagellum</keyword>
<dbReference type="InterPro" id="IPR006300">
    <property type="entry name" value="FlgB"/>
</dbReference>
<dbReference type="InterPro" id="IPR001444">
    <property type="entry name" value="Flag_bb_rod_N"/>
</dbReference>
<evidence type="ECO:0000259" key="8">
    <source>
        <dbReference type="Pfam" id="PF00460"/>
    </source>
</evidence>
<comment type="function">
    <text evidence="5 6">Structural component of flagellum, the bacterial motility apparatus. Part of the rod structure of flagellar basal body.</text>
</comment>
<keyword evidence="9" id="KW-0969">Cilium</keyword>
<comment type="similarity">
    <text evidence="2 6">Belongs to the flagella basal body rod proteins family.</text>
</comment>
<evidence type="ECO:0000313" key="10">
    <source>
        <dbReference type="Proteomes" id="UP000219621"/>
    </source>
</evidence>
<evidence type="ECO:0000256" key="1">
    <source>
        <dbReference type="ARBA" id="ARBA00004117"/>
    </source>
</evidence>
<dbReference type="Pfam" id="PF00460">
    <property type="entry name" value="Flg_bb_rod"/>
    <property type="match status" value="1"/>
</dbReference>
<keyword evidence="9" id="KW-0966">Cell projection</keyword>
<keyword evidence="10" id="KW-1185">Reference proteome</keyword>
<evidence type="ECO:0000256" key="6">
    <source>
        <dbReference type="PIRNR" id="PIRNR002889"/>
    </source>
</evidence>
<evidence type="ECO:0000256" key="7">
    <source>
        <dbReference type="SAM" id="MobiDB-lite"/>
    </source>
</evidence>
<dbReference type="NCBIfam" id="TIGR01396">
    <property type="entry name" value="FlgB"/>
    <property type="match status" value="1"/>
</dbReference>
<feature type="domain" description="Flagellar basal body rod protein N-terminal" evidence="8">
    <location>
        <begin position="20"/>
        <end position="39"/>
    </location>
</feature>
<protein>
    <recommendedName>
        <fullName evidence="3 6">Flagellar basal body rod protein FlgB</fullName>
    </recommendedName>
</protein>
<evidence type="ECO:0000256" key="2">
    <source>
        <dbReference type="ARBA" id="ARBA00009677"/>
    </source>
</evidence>
<sequence length="136" mass="15462">MDLQNLALFRMTKTKLDWLAQRQKVLAQNIANANTPEYKAKDLRELDFAKEIKSIMEPQVAVSQTDARHLPGTLPTRGPFYEDSHGKPFEESIDGNRVVLEEQMEKVGKVKGEYTLALNLFQKNVKMLKTALGKQS</sequence>
<dbReference type="RefSeq" id="WP_097277026.1">
    <property type="nucleotide sequence ID" value="NZ_OCNJ01000001.1"/>
</dbReference>
<dbReference type="GO" id="GO:0071973">
    <property type="term" value="P:bacterial-type flagellum-dependent cell motility"/>
    <property type="evidence" value="ECO:0007669"/>
    <property type="project" value="InterPro"/>
</dbReference>
<gene>
    <name evidence="9" type="ORF">SAMN05421508_101105</name>
</gene>
<name>A0A286G0N2_9PROT</name>
<keyword evidence="4 6" id="KW-0975">Bacterial flagellum</keyword>
<evidence type="ECO:0000256" key="5">
    <source>
        <dbReference type="ARBA" id="ARBA00024934"/>
    </source>
</evidence>
<reference evidence="10" key="1">
    <citation type="submission" date="2017-09" db="EMBL/GenBank/DDBJ databases">
        <authorList>
            <person name="Varghese N."/>
            <person name="Submissions S."/>
        </authorList>
    </citation>
    <scope>NUCLEOTIDE SEQUENCE [LARGE SCALE GENOMIC DNA]</scope>
    <source>
        <strain evidence="10">USBA 140</strain>
    </source>
</reference>
<organism evidence="9 10">
    <name type="scientific">Caenispirillum bisanense</name>
    <dbReference type="NCBI Taxonomy" id="414052"/>
    <lineage>
        <taxon>Bacteria</taxon>
        <taxon>Pseudomonadati</taxon>
        <taxon>Pseudomonadota</taxon>
        <taxon>Alphaproteobacteria</taxon>
        <taxon>Rhodospirillales</taxon>
        <taxon>Novispirillaceae</taxon>
        <taxon>Caenispirillum</taxon>
    </lineage>
</organism>
<accession>A0A286G0N2</accession>